<dbReference type="InterPro" id="IPR052815">
    <property type="entry name" value="PDCD2-like_regulator"/>
</dbReference>
<dbReference type="Pfam" id="PF04194">
    <property type="entry name" value="PDCD2_C"/>
    <property type="match status" value="1"/>
</dbReference>
<feature type="domain" description="Programmed cell death protein 2 C-terminal" evidence="2">
    <location>
        <begin position="321"/>
        <end position="427"/>
    </location>
</feature>
<dbReference type="EMBL" id="CAJHNH020001952">
    <property type="protein sequence ID" value="CAG5125104.1"/>
    <property type="molecule type" value="Genomic_DNA"/>
</dbReference>
<dbReference type="OrthoDB" id="366284at2759"/>
<comment type="caution">
    <text evidence="3">The sequence shown here is derived from an EMBL/GenBank/DDBJ whole genome shotgun (WGS) entry which is preliminary data.</text>
</comment>
<keyword evidence="4" id="KW-1185">Reference proteome</keyword>
<proteinExistence type="predicted"/>
<dbReference type="PANTHER" id="PTHR46421">
    <property type="entry name" value="PROGRAMMED CELL DEATH PROTEIN 2-LIKE"/>
    <property type="match status" value="1"/>
</dbReference>
<reference evidence="3" key="1">
    <citation type="submission" date="2021-04" db="EMBL/GenBank/DDBJ databases">
        <authorList>
            <consortium name="Molecular Ecology Group"/>
        </authorList>
    </citation>
    <scope>NUCLEOTIDE SEQUENCE</scope>
</reference>
<dbReference type="Proteomes" id="UP000678393">
    <property type="component" value="Unassembled WGS sequence"/>
</dbReference>
<feature type="region of interest" description="Disordered" evidence="1">
    <location>
        <begin position="122"/>
        <end position="142"/>
    </location>
</feature>
<evidence type="ECO:0000259" key="2">
    <source>
        <dbReference type="Pfam" id="PF04194"/>
    </source>
</evidence>
<dbReference type="GO" id="GO:0005737">
    <property type="term" value="C:cytoplasm"/>
    <property type="evidence" value="ECO:0007669"/>
    <property type="project" value="InterPro"/>
</dbReference>
<dbReference type="InterPro" id="IPR007320">
    <property type="entry name" value="PDCD2_C"/>
</dbReference>
<dbReference type="AlphaFoldDB" id="A0A8S3Z6K9"/>
<accession>A0A8S3Z6K9</accession>
<sequence length="436" mass="49273">MSTVHVGLLDQKIENSQVVSWDINKIGGLPAWICTESSPSVPECKNCGQISSLISQIYCPLGGSEYNRCIYLFACPRDCSKQQHGWRVFRSMKHDSTYHPESEQATEISQQPSKCVDDFWSQDQDDWGGESDKWGVEPSELDDGSHVLPPYQESADQPAESDCGVACSETIEVLKPEIVNHDSGCPGSNGCLLQNNLETSSALPDDHQDTEESAVEETLSLADAERWNALAKLLNTKLEQDCSPTKLNSNRTIVFEPYYLSVVDEPAAKVEEVNDHVSHLIRNYEKSEGKQLHTMISDRPTSKAKDSSSEFYEKTELKHGDRIFYKFMKRLQRCPQQCIRYDRGGDPLLVSHLQDQPVSPCPHCGQRRIFEFQLLPPLIPFLRTVDGTPCEVEFGTVLVYTCEQNCWPADRDSTCKLDLLEESIVFQEDPDIHLYR</sequence>
<evidence type="ECO:0000256" key="1">
    <source>
        <dbReference type="SAM" id="MobiDB-lite"/>
    </source>
</evidence>
<evidence type="ECO:0000313" key="3">
    <source>
        <dbReference type="EMBL" id="CAG5125104.1"/>
    </source>
</evidence>
<protein>
    <recommendedName>
        <fullName evidence="2">Programmed cell death protein 2 C-terminal domain-containing protein</fullName>
    </recommendedName>
</protein>
<dbReference type="GO" id="GO:0006915">
    <property type="term" value="P:apoptotic process"/>
    <property type="evidence" value="ECO:0007669"/>
    <property type="project" value="TreeGrafter"/>
</dbReference>
<gene>
    <name evidence="3" type="ORF">CUNI_LOCUS10662</name>
</gene>
<name>A0A8S3Z6K9_9EUPU</name>
<organism evidence="3 4">
    <name type="scientific">Candidula unifasciata</name>
    <dbReference type="NCBI Taxonomy" id="100452"/>
    <lineage>
        <taxon>Eukaryota</taxon>
        <taxon>Metazoa</taxon>
        <taxon>Spiralia</taxon>
        <taxon>Lophotrochozoa</taxon>
        <taxon>Mollusca</taxon>
        <taxon>Gastropoda</taxon>
        <taxon>Heterobranchia</taxon>
        <taxon>Euthyneura</taxon>
        <taxon>Panpulmonata</taxon>
        <taxon>Eupulmonata</taxon>
        <taxon>Stylommatophora</taxon>
        <taxon>Helicina</taxon>
        <taxon>Helicoidea</taxon>
        <taxon>Geomitridae</taxon>
        <taxon>Candidula</taxon>
    </lineage>
</organism>
<evidence type="ECO:0000313" key="4">
    <source>
        <dbReference type="Proteomes" id="UP000678393"/>
    </source>
</evidence>
<dbReference type="PANTHER" id="PTHR46421:SF1">
    <property type="entry name" value="PROGRAMMED CELL DEATH PROTEIN 2-LIKE"/>
    <property type="match status" value="1"/>
</dbReference>